<dbReference type="RefSeq" id="WP_179579845.1">
    <property type="nucleotide sequence ID" value="NZ_JACCFM010000001.1"/>
</dbReference>
<evidence type="ECO:0000313" key="3">
    <source>
        <dbReference type="Proteomes" id="UP000537260"/>
    </source>
</evidence>
<evidence type="ECO:0000256" key="1">
    <source>
        <dbReference type="SAM" id="Phobius"/>
    </source>
</evidence>
<keyword evidence="1" id="KW-0472">Membrane</keyword>
<gene>
    <name evidence="2" type="ORF">HNR05_003000</name>
</gene>
<keyword evidence="1" id="KW-1133">Transmembrane helix</keyword>
<dbReference type="Gene3D" id="2.60.40.2700">
    <property type="match status" value="1"/>
</dbReference>
<protein>
    <recommendedName>
        <fullName evidence="4">Carboxypeptidase regulatory-like domain-containing protein</fullName>
    </recommendedName>
</protein>
<proteinExistence type="predicted"/>
<dbReference type="Proteomes" id="UP000537260">
    <property type="component" value="Unassembled WGS sequence"/>
</dbReference>
<name>A0A7Z0EHZ7_9MICO</name>
<sequence>MTQSPLSRVRRATALVLGLALVGGITLVAAPAQAMPLTYTVSGNAYRTSGYGPYGISVSIDATHTATTDVNGEFVIADVANGTYDVTFSATDFAPQVQSVTVLDANVSMDPVQLVLLPQLAAGTVTLTGTPTVGATLTAVATGWPAGATLHYSWGAVGPHARHSNDLDVPDAPTLLVTDAMMGKRIWVQVDASLDGFSHSTGYFITAPPKLPTAAPIDGNAADLAEFLTQFGGVSQSQESTGLPAGALNPSKNYTANVTLAGDDLWADVYLYPSGTIVGTFPVINGVVQVELSAEVLSSLGAGVHTLVVTGQFFDAATSVDITIAAVLAETGFNGLVPAGTAALVLLLGAALLVARRRHSTTA</sequence>
<feature type="transmembrane region" description="Helical" evidence="1">
    <location>
        <begin position="336"/>
        <end position="355"/>
    </location>
</feature>
<dbReference type="EMBL" id="JACCFM010000001">
    <property type="protein sequence ID" value="NYJ21209.1"/>
    <property type="molecule type" value="Genomic_DNA"/>
</dbReference>
<dbReference type="Gene3D" id="2.60.40.1120">
    <property type="entry name" value="Carboxypeptidase-like, regulatory domain"/>
    <property type="match status" value="1"/>
</dbReference>
<keyword evidence="3" id="KW-1185">Reference proteome</keyword>
<organism evidence="2 3">
    <name type="scientific">Glaciibacter psychrotolerans</name>
    <dbReference type="NCBI Taxonomy" id="670054"/>
    <lineage>
        <taxon>Bacteria</taxon>
        <taxon>Bacillati</taxon>
        <taxon>Actinomycetota</taxon>
        <taxon>Actinomycetes</taxon>
        <taxon>Micrococcales</taxon>
        <taxon>Microbacteriaceae</taxon>
        <taxon>Glaciibacter</taxon>
    </lineage>
</organism>
<accession>A0A7Z0EHZ7</accession>
<keyword evidence="1" id="KW-0812">Transmembrane</keyword>
<dbReference type="SUPFAM" id="SSF49452">
    <property type="entry name" value="Starch-binding domain-like"/>
    <property type="match status" value="1"/>
</dbReference>
<evidence type="ECO:0008006" key="4">
    <source>
        <dbReference type="Google" id="ProtNLM"/>
    </source>
</evidence>
<dbReference type="InterPro" id="IPR013784">
    <property type="entry name" value="Carb-bd-like_fold"/>
</dbReference>
<reference evidence="2 3" key="1">
    <citation type="submission" date="2020-07" db="EMBL/GenBank/DDBJ databases">
        <title>Sequencing the genomes of 1000 actinobacteria strains.</title>
        <authorList>
            <person name="Klenk H.-P."/>
        </authorList>
    </citation>
    <scope>NUCLEOTIDE SEQUENCE [LARGE SCALE GENOMIC DNA]</scope>
    <source>
        <strain evidence="2 3">LI1</strain>
    </source>
</reference>
<dbReference type="GO" id="GO:0030246">
    <property type="term" value="F:carbohydrate binding"/>
    <property type="evidence" value="ECO:0007669"/>
    <property type="project" value="InterPro"/>
</dbReference>
<comment type="caution">
    <text evidence="2">The sequence shown here is derived from an EMBL/GenBank/DDBJ whole genome shotgun (WGS) entry which is preliminary data.</text>
</comment>
<dbReference type="Pfam" id="PF13620">
    <property type="entry name" value="CarboxypepD_reg"/>
    <property type="match status" value="1"/>
</dbReference>
<evidence type="ECO:0000313" key="2">
    <source>
        <dbReference type="EMBL" id="NYJ21209.1"/>
    </source>
</evidence>
<dbReference type="AlphaFoldDB" id="A0A7Z0EHZ7"/>